<gene>
    <name evidence="13" type="ORF">SAMN06269117_11252</name>
</gene>
<dbReference type="GO" id="GO:0005886">
    <property type="term" value="C:plasma membrane"/>
    <property type="evidence" value="ECO:0007669"/>
    <property type="project" value="UniProtKB-SubCell"/>
</dbReference>
<comment type="similarity">
    <text evidence="2">Belongs to the GSP K family.</text>
</comment>
<dbReference type="InterPro" id="IPR049179">
    <property type="entry name" value="T2SSK_SAM-like_2nd"/>
</dbReference>
<feature type="transmembrane region" description="Helical" evidence="10">
    <location>
        <begin position="12"/>
        <end position="33"/>
    </location>
</feature>
<dbReference type="Gene3D" id="1.10.40.60">
    <property type="entry name" value="EpsJ-like"/>
    <property type="match status" value="2"/>
</dbReference>
<dbReference type="PANTHER" id="PTHR38831">
    <property type="entry name" value="TYPE II SECRETION SYSTEM PROTEIN K"/>
    <property type="match status" value="1"/>
</dbReference>
<dbReference type="InterPro" id="IPR005628">
    <property type="entry name" value="GspK"/>
</dbReference>
<keyword evidence="6 10" id="KW-0812">Transmembrane</keyword>
<dbReference type="PANTHER" id="PTHR38831:SF2">
    <property type="entry name" value="TYPE II SECRETION SYSTEM PROTEIN K"/>
    <property type="match status" value="1"/>
</dbReference>
<organism evidence="13 14">
    <name type="scientific">Balnearium lithotrophicum</name>
    <dbReference type="NCBI Taxonomy" id="223788"/>
    <lineage>
        <taxon>Bacteria</taxon>
        <taxon>Pseudomonadati</taxon>
        <taxon>Aquificota</taxon>
        <taxon>Aquificia</taxon>
        <taxon>Desulfurobacteriales</taxon>
        <taxon>Desulfurobacteriaceae</taxon>
        <taxon>Balnearium</taxon>
    </lineage>
</organism>
<evidence type="ECO:0000256" key="7">
    <source>
        <dbReference type="ARBA" id="ARBA00022927"/>
    </source>
</evidence>
<keyword evidence="14" id="KW-1185">Reference proteome</keyword>
<evidence type="ECO:0000259" key="11">
    <source>
        <dbReference type="Pfam" id="PF03934"/>
    </source>
</evidence>
<keyword evidence="8 10" id="KW-1133">Transmembrane helix</keyword>
<evidence type="ECO:0000313" key="13">
    <source>
        <dbReference type="EMBL" id="SMO58477.1"/>
    </source>
</evidence>
<feature type="domain" description="T2SS protein K second SAM-like" evidence="11">
    <location>
        <begin position="198"/>
        <end position="238"/>
    </location>
</feature>
<proteinExistence type="inferred from homology"/>
<evidence type="ECO:0000259" key="12">
    <source>
        <dbReference type="Pfam" id="PF21687"/>
    </source>
</evidence>
<evidence type="ECO:0000256" key="5">
    <source>
        <dbReference type="ARBA" id="ARBA00022519"/>
    </source>
</evidence>
<dbReference type="SUPFAM" id="SSF81585">
    <property type="entry name" value="PsbU/PolX domain-like"/>
    <property type="match status" value="1"/>
</dbReference>
<sequence>MSSLRRSRRGIVLLIVLSMVAAVSAFLISIFYLSSSNFKKTESLRDYTVSYHAAVSAVKIALKFLREDNNGYDGVGDDWAKPISYNYRGIFVSINISDECGKLNVNRITDKRYYNVAKRLFQNLGVNGEFLDCLKDWIDRDSTPSLYGAESYYYESLGYKPSNAPLKSLGEIYYVKGFSESVVKKLKKYLTVYGSGKINVNSAPKELLMSLSDRMTEDIADSIIEARPIKKLEDLREIAGMDKELYYEILPLITNRCDFFEIDVTSSYGDSTSVVRAFTSRGKILEWKVVE</sequence>
<dbReference type="NCBIfam" id="NF037980">
    <property type="entry name" value="T2SS_GspK"/>
    <property type="match status" value="1"/>
</dbReference>
<evidence type="ECO:0000313" key="14">
    <source>
        <dbReference type="Proteomes" id="UP000317315"/>
    </source>
</evidence>
<keyword evidence="7" id="KW-0653">Protein transport</keyword>
<evidence type="ECO:0000256" key="1">
    <source>
        <dbReference type="ARBA" id="ARBA00004533"/>
    </source>
</evidence>
<dbReference type="SUPFAM" id="SSF158544">
    <property type="entry name" value="GspK insert domain-like"/>
    <property type="match status" value="1"/>
</dbReference>
<keyword evidence="4" id="KW-1003">Cell membrane</keyword>
<dbReference type="AlphaFoldDB" id="A0A521CGA9"/>
<evidence type="ECO:0000256" key="8">
    <source>
        <dbReference type="ARBA" id="ARBA00022989"/>
    </source>
</evidence>
<dbReference type="EMBL" id="FXTM01000012">
    <property type="protein sequence ID" value="SMO58477.1"/>
    <property type="molecule type" value="Genomic_DNA"/>
</dbReference>
<dbReference type="GO" id="GO:0009306">
    <property type="term" value="P:protein secretion"/>
    <property type="evidence" value="ECO:0007669"/>
    <property type="project" value="InterPro"/>
</dbReference>
<comment type="subcellular location">
    <subcellularLocation>
        <location evidence="1">Cell inner membrane</location>
    </subcellularLocation>
</comment>
<evidence type="ECO:0000256" key="3">
    <source>
        <dbReference type="ARBA" id="ARBA00022448"/>
    </source>
</evidence>
<protein>
    <submittedName>
        <fullName evidence="13">General secretion pathway protein K</fullName>
    </submittedName>
</protein>
<dbReference type="Pfam" id="PF21687">
    <property type="entry name" value="T2SSK_1st"/>
    <property type="match status" value="1"/>
</dbReference>
<evidence type="ECO:0000256" key="6">
    <source>
        <dbReference type="ARBA" id="ARBA00022692"/>
    </source>
</evidence>
<dbReference type="Gene3D" id="3.30.1300.30">
    <property type="entry name" value="GSPII I/J protein-like"/>
    <property type="match status" value="1"/>
</dbReference>
<dbReference type="Proteomes" id="UP000317315">
    <property type="component" value="Unassembled WGS sequence"/>
</dbReference>
<keyword evidence="9 10" id="KW-0472">Membrane</keyword>
<evidence type="ECO:0000256" key="2">
    <source>
        <dbReference type="ARBA" id="ARBA00007246"/>
    </source>
</evidence>
<reference evidence="13 14" key="1">
    <citation type="submission" date="2017-05" db="EMBL/GenBank/DDBJ databases">
        <authorList>
            <person name="Varghese N."/>
            <person name="Submissions S."/>
        </authorList>
    </citation>
    <scope>NUCLEOTIDE SEQUENCE [LARGE SCALE GENOMIC DNA]</scope>
    <source>
        <strain evidence="13 14">DSM 16304</strain>
    </source>
</reference>
<evidence type="ECO:0000256" key="10">
    <source>
        <dbReference type="SAM" id="Phobius"/>
    </source>
</evidence>
<keyword evidence="3" id="KW-0813">Transport</keyword>
<evidence type="ECO:0000256" key="4">
    <source>
        <dbReference type="ARBA" id="ARBA00022475"/>
    </source>
</evidence>
<dbReference type="RefSeq" id="WP_246051341.1">
    <property type="nucleotide sequence ID" value="NZ_FXTM01000012.1"/>
</dbReference>
<feature type="domain" description="T2SS protein K first SAM-like" evidence="12">
    <location>
        <begin position="101"/>
        <end position="193"/>
    </location>
</feature>
<dbReference type="InterPro" id="IPR038072">
    <property type="entry name" value="GspK_central_sf"/>
</dbReference>
<evidence type="ECO:0000256" key="9">
    <source>
        <dbReference type="ARBA" id="ARBA00023136"/>
    </source>
</evidence>
<keyword evidence="5" id="KW-0997">Cell inner membrane</keyword>
<dbReference type="Pfam" id="PF03934">
    <property type="entry name" value="T2SSK"/>
    <property type="match status" value="1"/>
</dbReference>
<accession>A0A521CGA9</accession>
<name>A0A521CGA9_9BACT</name>
<dbReference type="InterPro" id="IPR049031">
    <property type="entry name" value="T2SSK_SAM-like_1st"/>
</dbReference>
<dbReference type="PIRSF" id="PIRSF002786">
    <property type="entry name" value="XcpX"/>
    <property type="match status" value="1"/>
</dbReference>